<protein>
    <submittedName>
        <fullName evidence="3">Acyltransferase family</fullName>
    </submittedName>
</protein>
<accession>A0A173R7X1</accession>
<gene>
    <name evidence="3" type="ORF">ERS852444_00279</name>
</gene>
<dbReference type="GO" id="GO:0016747">
    <property type="term" value="F:acyltransferase activity, transferring groups other than amino-acyl groups"/>
    <property type="evidence" value="ECO:0007669"/>
    <property type="project" value="InterPro"/>
</dbReference>
<keyword evidence="1" id="KW-0812">Transmembrane</keyword>
<name>A0A173R7X1_9FIRM</name>
<evidence type="ECO:0000259" key="2">
    <source>
        <dbReference type="Pfam" id="PF01757"/>
    </source>
</evidence>
<keyword evidence="3" id="KW-0012">Acyltransferase</keyword>
<evidence type="ECO:0000313" key="3">
    <source>
        <dbReference type="EMBL" id="CUM74054.1"/>
    </source>
</evidence>
<feature type="transmembrane region" description="Helical" evidence="1">
    <location>
        <begin position="9"/>
        <end position="26"/>
    </location>
</feature>
<dbReference type="AlphaFoldDB" id="A0A173R7X1"/>
<organism evidence="3 4">
    <name type="scientific">Roseburia inulinivorans</name>
    <dbReference type="NCBI Taxonomy" id="360807"/>
    <lineage>
        <taxon>Bacteria</taxon>
        <taxon>Bacillati</taxon>
        <taxon>Bacillota</taxon>
        <taxon>Clostridia</taxon>
        <taxon>Lachnospirales</taxon>
        <taxon>Lachnospiraceae</taxon>
        <taxon>Roseburia</taxon>
    </lineage>
</organism>
<evidence type="ECO:0000256" key="1">
    <source>
        <dbReference type="SAM" id="Phobius"/>
    </source>
</evidence>
<feature type="transmembrane region" description="Helical" evidence="1">
    <location>
        <begin position="46"/>
        <end position="67"/>
    </location>
</feature>
<reference evidence="3 4" key="1">
    <citation type="submission" date="2015-09" db="EMBL/GenBank/DDBJ databases">
        <authorList>
            <consortium name="Pathogen Informatics"/>
        </authorList>
    </citation>
    <scope>NUCLEOTIDE SEQUENCE [LARGE SCALE GENOMIC DNA]</scope>
    <source>
        <strain evidence="3 4">2789STDY5608887</strain>
    </source>
</reference>
<proteinExistence type="predicted"/>
<feature type="domain" description="Acyltransferase 3" evidence="2">
    <location>
        <begin position="4"/>
        <end position="82"/>
    </location>
</feature>
<sequence length="95" mass="11494">MRKLYIDNIRWITVVLVVLYHVIYMFNGIETFGVIGPFSDVQYQDAFQYIVYPWFMLLLFVISGMSARYELEHRSEKEFIKKGQENYWFHPPLGF</sequence>
<dbReference type="Pfam" id="PF01757">
    <property type="entry name" value="Acyl_transf_3"/>
    <property type="match status" value="1"/>
</dbReference>
<evidence type="ECO:0000313" key="4">
    <source>
        <dbReference type="Proteomes" id="UP000095453"/>
    </source>
</evidence>
<dbReference type="InterPro" id="IPR002656">
    <property type="entry name" value="Acyl_transf_3_dom"/>
</dbReference>
<keyword evidence="3" id="KW-0808">Transferase</keyword>
<keyword evidence="1" id="KW-0472">Membrane</keyword>
<keyword evidence="1" id="KW-1133">Transmembrane helix</keyword>
<dbReference type="Proteomes" id="UP000095453">
    <property type="component" value="Unassembled WGS sequence"/>
</dbReference>
<dbReference type="EMBL" id="CYXX01000001">
    <property type="protein sequence ID" value="CUM74054.1"/>
    <property type="molecule type" value="Genomic_DNA"/>
</dbReference>